<evidence type="ECO:0000256" key="1">
    <source>
        <dbReference type="SAM" id="MobiDB-lite"/>
    </source>
</evidence>
<dbReference type="AlphaFoldDB" id="A0A0K0GN59"/>
<protein>
    <submittedName>
        <fullName evidence="2">Uncharacterized protein</fullName>
    </submittedName>
</protein>
<sequence length="77" mass="7624">MPDFSVAGNGTLASPPCSDDAGSATGARAGAAAGRDAAPKAGLQIRAIAHTAGRNDVHIQTVLAVLAGNWEEEDALV</sequence>
<dbReference type="KEGG" id="xop:PXO_02103"/>
<accession>A0A0K0GN59</accession>
<dbReference type="HOGENOM" id="CLU_2637203_0_0_6"/>
<organism evidence="2 3">
    <name type="scientific">Xanthomonas oryzae pv. oryzae (strain PXO99A)</name>
    <dbReference type="NCBI Taxonomy" id="360094"/>
    <lineage>
        <taxon>Bacteria</taxon>
        <taxon>Pseudomonadati</taxon>
        <taxon>Pseudomonadota</taxon>
        <taxon>Gammaproteobacteria</taxon>
        <taxon>Lysobacterales</taxon>
        <taxon>Lysobacteraceae</taxon>
        <taxon>Xanthomonas</taxon>
    </lineage>
</organism>
<evidence type="ECO:0000313" key="2">
    <source>
        <dbReference type="EMBL" id="ACD60274.1"/>
    </source>
</evidence>
<proteinExistence type="predicted"/>
<feature type="compositionally biased region" description="Low complexity" evidence="1">
    <location>
        <begin position="21"/>
        <end position="38"/>
    </location>
</feature>
<feature type="region of interest" description="Disordered" evidence="1">
    <location>
        <begin position="1"/>
        <end position="38"/>
    </location>
</feature>
<gene>
    <name evidence="2" type="ordered locus">PXO_02103</name>
</gene>
<dbReference type="Proteomes" id="UP000001740">
    <property type="component" value="Chromosome"/>
</dbReference>
<evidence type="ECO:0000313" key="3">
    <source>
        <dbReference type="Proteomes" id="UP000001740"/>
    </source>
</evidence>
<reference evidence="2 3" key="1">
    <citation type="journal article" date="2008" name="BMC Genomics">
        <title>Genome sequence and rapid evolution of the rice pathogen Xanthomonas oryzae pv. oryzae PXO99A.</title>
        <authorList>
            <person name="Salzberg S.L."/>
            <person name="Sommer D.D."/>
            <person name="Schatz M.C."/>
            <person name="Phillippy A.M."/>
            <person name="Rabinowicz P.D."/>
            <person name="Tsuge S."/>
            <person name="Furutani A."/>
            <person name="Ochiai H."/>
            <person name="Delcher A.L."/>
            <person name="Kelley D."/>
            <person name="Madupu R."/>
            <person name="Puiu D."/>
            <person name="Radune D."/>
            <person name="Shumway M."/>
            <person name="Trapnell C."/>
            <person name="Aparna G."/>
            <person name="Jha G."/>
            <person name="Pandey A."/>
            <person name="Patil P.B."/>
            <person name="Ishihara H."/>
            <person name="Meyer D.F."/>
            <person name="Szurek B."/>
            <person name="Verdier V."/>
            <person name="Koebnik R."/>
            <person name="Dow J.M."/>
            <person name="Ryan R.P."/>
            <person name="Hirata H."/>
            <person name="Tsuyumu S."/>
            <person name="Won Lee S."/>
            <person name="Seo Y.S."/>
            <person name="Sriariyanum M."/>
            <person name="Ronald P.C."/>
            <person name="Sonti R.V."/>
            <person name="Van Sluys M.A."/>
            <person name="Leach J.E."/>
            <person name="White F.F."/>
            <person name="Bogdanove A.J."/>
        </authorList>
    </citation>
    <scope>NUCLEOTIDE SEQUENCE [LARGE SCALE GENOMIC DNA]</scope>
    <source>
        <strain evidence="2 3">PXO99A</strain>
    </source>
</reference>
<name>A0A0K0GN59_XANOP</name>
<dbReference type="EMBL" id="CP000967">
    <property type="protein sequence ID" value="ACD60274.1"/>
    <property type="molecule type" value="Genomic_DNA"/>
</dbReference>